<organism evidence="2 3">
    <name type="scientific">Chara braunii</name>
    <name type="common">Braun's stonewort</name>
    <dbReference type="NCBI Taxonomy" id="69332"/>
    <lineage>
        <taxon>Eukaryota</taxon>
        <taxon>Viridiplantae</taxon>
        <taxon>Streptophyta</taxon>
        <taxon>Charophyceae</taxon>
        <taxon>Charales</taxon>
        <taxon>Characeae</taxon>
        <taxon>Chara</taxon>
    </lineage>
</organism>
<feature type="compositionally biased region" description="Low complexity" evidence="1">
    <location>
        <begin position="170"/>
        <end position="187"/>
    </location>
</feature>
<evidence type="ECO:0000313" key="3">
    <source>
        <dbReference type="Proteomes" id="UP000265515"/>
    </source>
</evidence>
<proteinExistence type="predicted"/>
<feature type="compositionally biased region" description="Low complexity" evidence="1">
    <location>
        <begin position="64"/>
        <end position="75"/>
    </location>
</feature>
<protein>
    <submittedName>
        <fullName evidence="2">Uncharacterized protein</fullName>
    </submittedName>
</protein>
<reference evidence="2 3" key="1">
    <citation type="journal article" date="2018" name="Cell">
        <title>The Chara Genome: Secondary Complexity and Implications for Plant Terrestrialization.</title>
        <authorList>
            <person name="Nishiyama T."/>
            <person name="Sakayama H."/>
            <person name="Vries J.D."/>
            <person name="Buschmann H."/>
            <person name="Saint-Marcoux D."/>
            <person name="Ullrich K.K."/>
            <person name="Haas F.B."/>
            <person name="Vanderstraeten L."/>
            <person name="Becker D."/>
            <person name="Lang D."/>
            <person name="Vosolsobe S."/>
            <person name="Rombauts S."/>
            <person name="Wilhelmsson P.K.I."/>
            <person name="Janitza P."/>
            <person name="Kern R."/>
            <person name="Heyl A."/>
            <person name="Rumpler F."/>
            <person name="Villalobos L.I.A.C."/>
            <person name="Clay J.M."/>
            <person name="Skokan R."/>
            <person name="Toyoda A."/>
            <person name="Suzuki Y."/>
            <person name="Kagoshima H."/>
            <person name="Schijlen E."/>
            <person name="Tajeshwar N."/>
            <person name="Catarino B."/>
            <person name="Hetherington A.J."/>
            <person name="Saltykova A."/>
            <person name="Bonnot C."/>
            <person name="Breuninger H."/>
            <person name="Symeonidi A."/>
            <person name="Radhakrishnan G.V."/>
            <person name="Van Nieuwerburgh F."/>
            <person name="Deforce D."/>
            <person name="Chang C."/>
            <person name="Karol K.G."/>
            <person name="Hedrich R."/>
            <person name="Ulvskov P."/>
            <person name="Glockner G."/>
            <person name="Delwiche C.F."/>
            <person name="Petrasek J."/>
            <person name="Van de Peer Y."/>
            <person name="Friml J."/>
            <person name="Beilby M."/>
            <person name="Dolan L."/>
            <person name="Kohara Y."/>
            <person name="Sugano S."/>
            <person name="Fujiyama A."/>
            <person name="Delaux P.-M."/>
            <person name="Quint M."/>
            <person name="TheiBen G."/>
            <person name="Hagemann M."/>
            <person name="Harholt J."/>
            <person name="Dunand C."/>
            <person name="Zachgo S."/>
            <person name="Langdale J."/>
            <person name="Maumus F."/>
            <person name="Straeten D.V.D."/>
            <person name="Gould S.B."/>
            <person name="Rensing S.A."/>
        </authorList>
    </citation>
    <scope>NUCLEOTIDE SEQUENCE [LARGE SCALE GENOMIC DNA]</scope>
    <source>
        <strain evidence="2 3">S276</strain>
    </source>
</reference>
<feature type="compositionally biased region" description="Basic and acidic residues" evidence="1">
    <location>
        <begin position="277"/>
        <end position="302"/>
    </location>
</feature>
<evidence type="ECO:0000256" key="1">
    <source>
        <dbReference type="SAM" id="MobiDB-lite"/>
    </source>
</evidence>
<gene>
    <name evidence="2" type="ORF">CBR_g49641</name>
</gene>
<feature type="compositionally biased region" description="Basic and acidic residues" evidence="1">
    <location>
        <begin position="226"/>
        <end position="249"/>
    </location>
</feature>
<name>A0A388M5H3_CHABU</name>
<feature type="region of interest" description="Disordered" evidence="1">
    <location>
        <begin position="168"/>
        <end position="311"/>
    </location>
</feature>
<sequence length="414" mass="44361">MGGNPGKNKETGTGKEQLNTTEDPFKDAFGSSPMEIEAIPGAPPPPPPPQEIVMEDATDEAHQHTPQPTPHTQAQTEANDTNVATAANAPEDCLSKVADWLMDSLQMKFTGRDDDFWDDTYRAPIPLLESSGSLKTALANGLPEGADWQSICHKLLAIVINRFQPGDPQAASPAPSAMSSAVASSVSGNNEISGTGKGNSQAGREKGDEASVDSQQWRGAEGDADGGDRDRANKGRDHTINQTEPKPEGMRGSGETPVGEGKEDDGGDGTGANKGQHAKEGRTEDREHDEHDSGRLEDRETQVGKGQQPDETERTINLAQGQEEEGLCLALAAWSPDATTTCHRTGKDIYIQYGHEEVDLRWFNEEALSDLQLLKIKPGDLWTAEETTTLLAKLVLNGTLRNGGTLSTALWLPL</sequence>
<dbReference type="Proteomes" id="UP000265515">
    <property type="component" value="Unassembled WGS sequence"/>
</dbReference>
<keyword evidence="3" id="KW-1185">Reference proteome</keyword>
<dbReference type="Gramene" id="GBG89790">
    <property type="protein sequence ID" value="GBG89790"/>
    <property type="gene ID" value="CBR_g49641"/>
</dbReference>
<accession>A0A388M5H3</accession>
<feature type="region of interest" description="Disordered" evidence="1">
    <location>
        <begin position="1"/>
        <end position="75"/>
    </location>
</feature>
<dbReference type="EMBL" id="BFEA01000762">
    <property type="protein sequence ID" value="GBG89790.1"/>
    <property type="molecule type" value="Genomic_DNA"/>
</dbReference>
<evidence type="ECO:0000313" key="2">
    <source>
        <dbReference type="EMBL" id="GBG89790.1"/>
    </source>
</evidence>
<feature type="compositionally biased region" description="Polar residues" evidence="1">
    <location>
        <begin position="188"/>
        <end position="202"/>
    </location>
</feature>
<comment type="caution">
    <text evidence="2">The sequence shown here is derived from an EMBL/GenBank/DDBJ whole genome shotgun (WGS) entry which is preliminary data.</text>
</comment>
<feature type="compositionally biased region" description="Pro residues" evidence="1">
    <location>
        <begin position="41"/>
        <end position="50"/>
    </location>
</feature>
<dbReference type="AlphaFoldDB" id="A0A388M5H3"/>